<feature type="compositionally biased region" description="Polar residues" evidence="1">
    <location>
        <begin position="359"/>
        <end position="386"/>
    </location>
</feature>
<evidence type="ECO:0000313" key="3">
    <source>
        <dbReference type="Proteomes" id="UP000030746"/>
    </source>
</evidence>
<feature type="compositionally biased region" description="Basic and acidic residues" evidence="1">
    <location>
        <begin position="658"/>
        <end position="683"/>
    </location>
</feature>
<dbReference type="STRING" id="225164.V4B1G8"/>
<feature type="compositionally biased region" description="Low complexity" evidence="1">
    <location>
        <begin position="578"/>
        <end position="598"/>
    </location>
</feature>
<reference evidence="2 3" key="1">
    <citation type="journal article" date="2013" name="Nature">
        <title>Insights into bilaterian evolution from three spiralian genomes.</title>
        <authorList>
            <person name="Simakov O."/>
            <person name="Marletaz F."/>
            <person name="Cho S.J."/>
            <person name="Edsinger-Gonzales E."/>
            <person name="Havlak P."/>
            <person name="Hellsten U."/>
            <person name="Kuo D.H."/>
            <person name="Larsson T."/>
            <person name="Lv J."/>
            <person name="Arendt D."/>
            <person name="Savage R."/>
            <person name="Osoegawa K."/>
            <person name="de Jong P."/>
            <person name="Grimwood J."/>
            <person name="Chapman J.A."/>
            <person name="Shapiro H."/>
            <person name="Aerts A."/>
            <person name="Otillar R.P."/>
            <person name="Terry A.Y."/>
            <person name="Boore J.L."/>
            <person name="Grigoriev I.V."/>
            <person name="Lindberg D.R."/>
            <person name="Seaver E.C."/>
            <person name="Weisblat D.A."/>
            <person name="Putnam N.H."/>
            <person name="Rokhsar D.S."/>
        </authorList>
    </citation>
    <scope>NUCLEOTIDE SEQUENCE [LARGE SCALE GENOMIC DNA]</scope>
</reference>
<dbReference type="HOGENOM" id="CLU_368926_0_0_1"/>
<feature type="compositionally biased region" description="Low complexity" evidence="1">
    <location>
        <begin position="687"/>
        <end position="697"/>
    </location>
</feature>
<keyword evidence="3" id="KW-1185">Reference proteome</keyword>
<feature type="compositionally biased region" description="Basic and acidic residues" evidence="1">
    <location>
        <begin position="335"/>
        <end position="358"/>
    </location>
</feature>
<feature type="compositionally biased region" description="Basic and acidic residues" evidence="1">
    <location>
        <begin position="288"/>
        <end position="303"/>
    </location>
</feature>
<evidence type="ECO:0000313" key="2">
    <source>
        <dbReference type="EMBL" id="ESP04178.1"/>
    </source>
</evidence>
<sequence length="755" mass="84542">MDSPPPKNAQADSVDDLLDFLGNDNPSTPHTTHQSTPAPPTLSNVDLFDSLSDFSIVPNTNDFKDEKESDIAPDLLCDLSIDYKQEGDIGDNPVSLSTYEVINKDDITDSIPSDNTDQHTMEEANSSSNAKDLDFDLIKNDDSQNTTNTSIVSGDIDQKEINFDVLELPSTSDLGLDAERFKGQIAKKGSYALRRKPSRKGVRSILPTDDNSLFSDSTEPKPEVTSPESCEPEDTVVPEPDEVISPVKSPPKPGFAMPGLQDLSTSKLFSKNRKLSVHDDDLSPTNENMKEEEISSKDMEAIDKSANLRVLPTLPAQEKPKLNKTGIRVLPMIPARDKGPFSKNDDDSPEEKPFEDKATSVQSENSEDLFSSETMETPKTESSSNVFERKLSNKFDDDNVLSEEKNDKPTFKSNFKVTTSIENKDTAVTSPVSPKSPSSILNKPNRLSYTGGSENESVSETITDTPNVETVTKTSVVDDKNKRDINISSKVSNEDSFNSSESNFGEIVQLRKPKRDSNNISKRHSTNLDFRPSVPETSEKVKVQEKRSSRNFDYVPSNSNNETPKEPSWLIEMKSKKNNSVSEKNTSNRNSSITTTDNSHTEVKQPSWMSEIKARKSNRVKTDSNNSQKIIQDQKSEKPSWMKTALDKQTKVAEMLDMENKNQENSDVKDRTLPEVHLRKPVVETRNITNQKENNTNENDEKEKITPPWFSDLQLRKAPRSTPMKDSPKENIEPEWKRKAEEKRARLIKSGLLDN</sequence>
<feature type="compositionally biased region" description="Low complexity" evidence="1">
    <location>
        <begin position="26"/>
        <end position="36"/>
    </location>
</feature>
<dbReference type="CTD" id="20250473"/>
<feature type="compositionally biased region" description="Basic and acidic residues" evidence="1">
    <location>
        <begin position="726"/>
        <end position="742"/>
    </location>
</feature>
<dbReference type="GeneID" id="20250473"/>
<feature type="compositionally biased region" description="Polar residues" evidence="1">
    <location>
        <begin position="440"/>
        <end position="466"/>
    </location>
</feature>
<gene>
    <name evidence="2" type="ORF">LOTGIDRAFT_237474</name>
</gene>
<dbReference type="EMBL" id="KB199861">
    <property type="protein sequence ID" value="ESP04178.1"/>
    <property type="molecule type" value="Genomic_DNA"/>
</dbReference>
<dbReference type="RefSeq" id="XP_009045124.1">
    <property type="nucleotide sequence ID" value="XM_009046876.1"/>
</dbReference>
<dbReference type="OMA" id="SENKHTF"/>
<feature type="compositionally biased region" description="Basic and acidic residues" evidence="1">
    <location>
        <begin position="632"/>
        <end position="642"/>
    </location>
</feature>
<dbReference type="KEGG" id="lgi:LOTGIDRAFT_237474"/>
<organism evidence="2 3">
    <name type="scientific">Lottia gigantea</name>
    <name type="common">Giant owl limpet</name>
    <dbReference type="NCBI Taxonomy" id="225164"/>
    <lineage>
        <taxon>Eukaryota</taxon>
        <taxon>Metazoa</taxon>
        <taxon>Spiralia</taxon>
        <taxon>Lophotrochozoa</taxon>
        <taxon>Mollusca</taxon>
        <taxon>Gastropoda</taxon>
        <taxon>Patellogastropoda</taxon>
        <taxon>Lottioidea</taxon>
        <taxon>Lottiidae</taxon>
        <taxon>Lottia</taxon>
    </lineage>
</organism>
<protein>
    <submittedName>
        <fullName evidence="2">Uncharacterized protein</fullName>
    </submittedName>
</protein>
<dbReference type="OrthoDB" id="6127189at2759"/>
<feature type="region of interest" description="Disordered" evidence="1">
    <location>
        <begin position="658"/>
        <end position="742"/>
    </location>
</feature>
<feature type="compositionally biased region" description="Basic residues" evidence="1">
    <location>
        <begin position="193"/>
        <end position="202"/>
    </location>
</feature>
<feature type="compositionally biased region" description="Low complexity" evidence="1">
    <location>
        <begin position="494"/>
        <end position="504"/>
    </location>
</feature>
<accession>V4B1G8</accession>
<name>V4B1G8_LOTGI</name>
<feature type="region of interest" description="Disordered" evidence="1">
    <location>
        <begin position="478"/>
        <end position="642"/>
    </location>
</feature>
<feature type="compositionally biased region" description="Basic and acidic residues" evidence="1">
    <location>
        <begin position="537"/>
        <end position="550"/>
    </location>
</feature>
<feature type="compositionally biased region" description="Polar residues" evidence="1">
    <location>
        <begin position="411"/>
        <end position="429"/>
    </location>
</feature>
<proteinExistence type="predicted"/>
<feature type="region of interest" description="Disordered" evidence="1">
    <location>
        <begin position="192"/>
        <end position="466"/>
    </location>
</feature>
<evidence type="ECO:0000256" key="1">
    <source>
        <dbReference type="SAM" id="MobiDB-lite"/>
    </source>
</evidence>
<feature type="compositionally biased region" description="Basic and acidic residues" evidence="1">
    <location>
        <begin position="387"/>
        <end position="410"/>
    </location>
</feature>
<dbReference type="AlphaFoldDB" id="V4B1G8"/>
<feature type="compositionally biased region" description="Low complexity" evidence="1">
    <location>
        <begin position="430"/>
        <end position="439"/>
    </location>
</feature>
<feature type="compositionally biased region" description="Acidic residues" evidence="1">
    <location>
        <begin position="230"/>
        <end position="242"/>
    </location>
</feature>
<feature type="region of interest" description="Disordered" evidence="1">
    <location>
        <begin position="17"/>
        <end position="44"/>
    </location>
</feature>
<dbReference type="Proteomes" id="UP000030746">
    <property type="component" value="Unassembled WGS sequence"/>
</dbReference>
<feature type="region of interest" description="Disordered" evidence="1">
    <location>
        <begin position="107"/>
        <end position="131"/>
    </location>
</feature>